<dbReference type="GO" id="GO:0005886">
    <property type="term" value="C:plasma membrane"/>
    <property type="evidence" value="ECO:0007669"/>
    <property type="project" value="UniProtKB-SubCell"/>
</dbReference>
<name>A0A0C1LWW7_9LACO</name>
<dbReference type="PATRIC" id="fig|1614.7.peg.1175"/>
<reference evidence="6 7" key="1">
    <citation type="submission" date="2014-06" db="EMBL/GenBank/DDBJ databases">
        <title>Functional and comparative genomic analyses of the Drosophila gut microbiota identify candidate symbiosis factors.</title>
        <authorList>
            <person name="Newell P.D."/>
            <person name="Chaston J.M."/>
            <person name="Douglas A.E."/>
        </authorList>
    </citation>
    <scope>NUCLEOTIDE SEQUENCE [LARGE SCALE GENOMIC DNA]</scope>
    <source>
        <strain evidence="6 7">DmCS_002</strain>
    </source>
</reference>
<evidence type="ECO:0000313" key="6">
    <source>
        <dbReference type="EMBL" id="KID41090.1"/>
    </source>
</evidence>
<dbReference type="InterPro" id="IPR054530">
    <property type="entry name" value="TcaA_4th"/>
</dbReference>
<dbReference type="GeneID" id="74913897"/>
<feature type="compositionally biased region" description="Polar residues" evidence="1">
    <location>
        <begin position="33"/>
        <end position="46"/>
    </location>
</feature>
<dbReference type="OrthoDB" id="2327418at2"/>
<gene>
    <name evidence="6" type="ORF">LfDm3_1236</name>
</gene>
<feature type="domain" description="TcaA 4th" evidence="5">
    <location>
        <begin position="264"/>
        <end position="333"/>
    </location>
</feature>
<dbReference type="Pfam" id="PF22813">
    <property type="entry name" value="TcaA_2nd"/>
    <property type="match status" value="1"/>
</dbReference>
<dbReference type="AlphaFoldDB" id="A0A0C1LWW7"/>
<dbReference type="Proteomes" id="UP000031397">
    <property type="component" value="Unassembled WGS sequence"/>
</dbReference>
<keyword evidence="2" id="KW-0812">Transmembrane</keyword>
<evidence type="ECO:0000256" key="2">
    <source>
        <dbReference type="SAM" id="Phobius"/>
    </source>
</evidence>
<evidence type="ECO:0000313" key="7">
    <source>
        <dbReference type="Proteomes" id="UP000031397"/>
    </source>
</evidence>
<dbReference type="Pfam" id="PF22820">
    <property type="entry name" value="TcaA_3rd_4th"/>
    <property type="match status" value="1"/>
</dbReference>
<accession>A0A0C1LWW7</accession>
<feature type="transmembrane region" description="Helical" evidence="2">
    <location>
        <begin position="72"/>
        <end position="91"/>
    </location>
</feature>
<keyword evidence="2" id="KW-1133">Transmembrane helix</keyword>
<proteinExistence type="predicted"/>
<feature type="region of interest" description="Disordered" evidence="1">
    <location>
        <begin position="33"/>
        <end position="64"/>
    </location>
</feature>
<protein>
    <submittedName>
        <fullName evidence="6">Uncharacterized protein</fullName>
    </submittedName>
</protein>
<keyword evidence="7" id="KW-1185">Reference proteome</keyword>
<evidence type="ECO:0000256" key="1">
    <source>
        <dbReference type="SAM" id="MobiDB-lite"/>
    </source>
</evidence>
<dbReference type="RefSeq" id="WP_039145034.1">
    <property type="nucleotide sequence ID" value="NZ_JOJZ01000024.1"/>
</dbReference>
<feature type="domain" description="TcaA second" evidence="4">
    <location>
        <begin position="98"/>
        <end position="186"/>
    </location>
</feature>
<dbReference type="PANTHER" id="PTHR40038">
    <property type="entry name" value="MEMBRANE-ASSOCIATED PROTEIN TCAA"/>
    <property type="match status" value="1"/>
</dbReference>
<keyword evidence="2" id="KW-0472">Membrane</keyword>
<dbReference type="InterPro" id="IPR026870">
    <property type="entry name" value="Zinc_ribbon_dom"/>
</dbReference>
<evidence type="ECO:0000259" key="5">
    <source>
        <dbReference type="Pfam" id="PF22820"/>
    </source>
</evidence>
<organism evidence="6 7">
    <name type="scientific">Fructilactobacillus fructivorans</name>
    <dbReference type="NCBI Taxonomy" id="1614"/>
    <lineage>
        <taxon>Bacteria</taxon>
        <taxon>Bacillati</taxon>
        <taxon>Bacillota</taxon>
        <taxon>Bacilli</taxon>
        <taxon>Lactobacillales</taxon>
        <taxon>Lactobacillaceae</taxon>
        <taxon>Fructilactobacillus</taxon>
    </lineage>
</organism>
<feature type="domain" description="Zinc-ribbon" evidence="3">
    <location>
        <begin position="7"/>
        <end position="29"/>
    </location>
</feature>
<dbReference type="CDD" id="cd00350">
    <property type="entry name" value="rubredoxin_like"/>
    <property type="match status" value="1"/>
</dbReference>
<dbReference type="Pfam" id="PF13240">
    <property type="entry name" value="Zn_Ribbon_1"/>
    <property type="match status" value="1"/>
</dbReference>
<comment type="caution">
    <text evidence="6">The sequence shown here is derived from an EMBL/GenBank/DDBJ whole genome shotgun (WGS) entry which is preliminary data.</text>
</comment>
<evidence type="ECO:0000259" key="3">
    <source>
        <dbReference type="Pfam" id="PF13240"/>
    </source>
</evidence>
<dbReference type="EMBL" id="JOJZ01000024">
    <property type="protein sequence ID" value="KID41090.1"/>
    <property type="molecule type" value="Genomic_DNA"/>
</dbReference>
<dbReference type="InterPro" id="IPR054529">
    <property type="entry name" value="TcaA_2nd"/>
</dbReference>
<sequence>MSEEASFCPNCGHRINANDEFCPNCGYKLTPSGSQAHRGGQHQTVADNVPPRRTSNGNHPRGNKKMKPLTKVVWIVVVVLVVALIGGYFFGRSYYSKTNQVDRVISAMKNDQEKRLAGMAETNDPNFKISGAAMKPTINYYASNKDQLSKLRSQFMRDNDSPVTDNLQFKQDGNAWLIFPRYKLMVKPVYSNVSTNLNGVSLSVNGKQVTSNMGAQKSKKIGPLAPGLYNITTSGKVNGRELHNNGQFNWIDGASSVSLPLRIITFTVKGQPGSDVLIQNKKVGTIGDNGNLKLSNYPFSTNMNVQVQMKGKSGKLIASKPYSLKETDDNNTIEPKFDGIATKDQADQVLHGLWTDASGADNGVDLSKYFDGGNDNPACQDMLKMVKSYNDNDKIDTFDTEETTDSVAPYDSGETQVTYHVDYTFYNDDNGVSVHHQTFEYNAILVKKPGSDNSDALPFVIKSNQSTKKVSDSTDNS</sequence>
<dbReference type="PANTHER" id="PTHR40038:SF1">
    <property type="entry name" value="MEMBRANE-ASSOCIATED PROTEIN TCAA"/>
    <property type="match status" value="1"/>
</dbReference>
<evidence type="ECO:0000259" key="4">
    <source>
        <dbReference type="Pfam" id="PF22813"/>
    </source>
</evidence>